<sequence length="1137" mass="125281">MVLGLGTRSKKDRASAVAQLVEFDLHLHEISPWSGLSKSSKELLCVVLRWSRGEKLIGSSKKLNPTAASPTEPAKIILGDSFRTLVAPTREVLKYAKKLHPDLESPLVFALYDVNDPKGKPLVHTALDLSSLVAITESKQIAVPFNITKKVSKGTVPYLNLTINKHHDDNVHAQSASASMNTSGRTSDASSVPPLDEDTQQRLVAALLSDEGGSNPIDEEIDSFTDDDGADDEKEINVSKIDHRSNLNHTGLDTNLPRQNENVKPADLSFGNTDQKIAVTLMAERQPKRSDERLSVYSKASPQDGSFFNAKADVAHPQASPVKAAAIAAAAAYQKKHSFLPRHSNAYMDDSDDSLSDFDGAGDDRFSSRFSKIESSSSTFPKAAQRTVASSQVSMPALKAGDLHSESTSVNSKVNFKPDEKVVVETMTETVEKSGIKDSTHITASEDNLSISINKSSSGLGFPSESFLNPVTSFEKISSKEKSSSQTVEITENKSLMNSERDAVAKQQVRREKAPQNITITRSPDSVNGAQKISKSPDPMKARAKSSSPVQDLKTSKVVMQETRTKALKKSDQEIEKSNKKSNNENGQRSLNAEGKGAIAQSQIQQLEAELENLKGELRDVAAVEAALYSTTSEHGGSSMKLHAPARRLARVYLYACKHWTDERRASCARNIMSGLVIVARACGNDVARLTFWWSNTVVLREIISASGEESPKPGLSTHPNSPSEKKKISPSSPNNGKLPLKQKTVSPSHGVDDWRKQNALTFALERLESWIYTKVVESIWWQVLTPQMQQPVKQDFSEADETFIDMRVEDRRRARQPVIPVLEEARQGSFSVEIWRRAFHDTYERLCPVRSLHVECGCLPMLSRLVLEACVYRLDVAMFNAILRDDEVPTDPVSDPISDLRVLPIPNSSLSFGLGAQLKNAVANLSSYISDLTRTDSNNSTVNDSFEDEENNFISFPWLKAMGGLLMLPKKMLIDKSMRKEVCPTLELPFIAKILSKFRPDEYSPEPVTQELLDIINEEVVAGNEAQEDTDDGVTVLRMASSPAVIYTPPASNMVRQWIGDIVSIPKRLAKSNSILRKGHTSDDEIDELESPISWLFNNTMGSSGYGHGMNVDEATSRNGSGNCRFMLLREVWRSS</sequence>
<evidence type="ECO:0000313" key="3">
    <source>
        <dbReference type="EMBL" id="KAH7372522.1"/>
    </source>
</evidence>
<feature type="region of interest" description="Disordered" evidence="2">
    <location>
        <begin position="173"/>
        <end position="196"/>
    </location>
</feature>
<dbReference type="AlphaFoldDB" id="A0A8T2SS02"/>
<dbReference type="InterPro" id="IPR021827">
    <property type="entry name" value="Nup186/Nup192/Nup205"/>
</dbReference>
<dbReference type="OMA" id="IPMIARD"/>
<dbReference type="Proteomes" id="UP000825935">
    <property type="component" value="Chromosome 17"/>
</dbReference>
<feature type="compositionally biased region" description="Polar residues" evidence="2">
    <location>
        <begin position="486"/>
        <end position="498"/>
    </location>
</feature>
<comment type="caution">
    <text evidence="3">The sequence shown here is derived from an EMBL/GenBank/DDBJ whole genome shotgun (WGS) entry which is preliminary data.</text>
</comment>
<evidence type="ECO:0008006" key="5">
    <source>
        <dbReference type="Google" id="ProtNLM"/>
    </source>
</evidence>
<organism evidence="3 4">
    <name type="scientific">Ceratopteris richardii</name>
    <name type="common">Triangle waterfern</name>
    <dbReference type="NCBI Taxonomy" id="49495"/>
    <lineage>
        <taxon>Eukaryota</taxon>
        <taxon>Viridiplantae</taxon>
        <taxon>Streptophyta</taxon>
        <taxon>Embryophyta</taxon>
        <taxon>Tracheophyta</taxon>
        <taxon>Polypodiopsida</taxon>
        <taxon>Polypodiidae</taxon>
        <taxon>Polypodiales</taxon>
        <taxon>Pteridineae</taxon>
        <taxon>Pteridaceae</taxon>
        <taxon>Parkerioideae</taxon>
        <taxon>Ceratopteris</taxon>
    </lineage>
</organism>
<feature type="region of interest" description="Disordered" evidence="2">
    <location>
        <begin position="209"/>
        <end position="232"/>
    </location>
</feature>
<gene>
    <name evidence="3" type="ORF">KP509_17G008100</name>
</gene>
<proteinExistence type="predicted"/>
<accession>A0A8T2SS02</accession>
<dbReference type="PANTHER" id="PTHR31344">
    <property type="entry name" value="NUCLEAR PORE COMPLEX PROTEIN NUP205"/>
    <property type="match status" value="1"/>
</dbReference>
<protein>
    <recommendedName>
        <fullName evidence="5">C2 NT-type domain-containing protein</fullName>
    </recommendedName>
</protein>
<dbReference type="PANTHER" id="PTHR31344:SF11">
    <property type="entry name" value="NUCLEOLAR PROTEIN GAR2-LIKE PROTEIN"/>
    <property type="match status" value="1"/>
</dbReference>
<evidence type="ECO:0000256" key="2">
    <source>
        <dbReference type="SAM" id="MobiDB-lite"/>
    </source>
</evidence>
<feature type="compositionally biased region" description="Basic and acidic residues" evidence="2">
    <location>
        <begin position="499"/>
        <end position="514"/>
    </location>
</feature>
<feature type="region of interest" description="Disordered" evidence="2">
    <location>
        <begin position="478"/>
        <end position="590"/>
    </location>
</feature>
<dbReference type="EMBL" id="CM035422">
    <property type="protein sequence ID" value="KAH7372522.1"/>
    <property type="molecule type" value="Genomic_DNA"/>
</dbReference>
<keyword evidence="1" id="KW-0175">Coiled coil</keyword>
<feature type="region of interest" description="Disordered" evidence="2">
    <location>
        <begin position="708"/>
        <end position="751"/>
    </location>
</feature>
<feature type="compositionally biased region" description="Basic and acidic residues" evidence="2">
    <location>
        <begin position="563"/>
        <end position="583"/>
    </location>
</feature>
<feature type="compositionally biased region" description="Polar residues" evidence="2">
    <location>
        <begin position="516"/>
        <end position="534"/>
    </location>
</feature>
<evidence type="ECO:0000256" key="1">
    <source>
        <dbReference type="SAM" id="Coils"/>
    </source>
</evidence>
<name>A0A8T2SS02_CERRI</name>
<feature type="compositionally biased region" description="Acidic residues" evidence="2">
    <location>
        <begin position="217"/>
        <end position="232"/>
    </location>
</feature>
<evidence type="ECO:0000313" key="4">
    <source>
        <dbReference type="Proteomes" id="UP000825935"/>
    </source>
</evidence>
<feature type="compositionally biased region" description="Polar residues" evidence="2">
    <location>
        <begin position="173"/>
        <end position="190"/>
    </location>
</feature>
<reference evidence="3" key="1">
    <citation type="submission" date="2021-08" db="EMBL/GenBank/DDBJ databases">
        <title>WGS assembly of Ceratopteris richardii.</title>
        <authorList>
            <person name="Marchant D.B."/>
            <person name="Chen G."/>
            <person name="Jenkins J."/>
            <person name="Shu S."/>
            <person name="Leebens-Mack J."/>
            <person name="Grimwood J."/>
            <person name="Schmutz J."/>
            <person name="Soltis P."/>
            <person name="Soltis D."/>
            <person name="Chen Z.-H."/>
        </authorList>
    </citation>
    <scope>NUCLEOTIDE SEQUENCE</scope>
    <source>
        <strain evidence="3">Whitten #5841</strain>
        <tissue evidence="3">Leaf</tissue>
    </source>
</reference>
<feature type="coiled-coil region" evidence="1">
    <location>
        <begin position="597"/>
        <end position="624"/>
    </location>
</feature>
<dbReference type="OrthoDB" id="20172at2759"/>
<keyword evidence="4" id="KW-1185">Reference proteome</keyword>
<dbReference type="GO" id="GO:0005643">
    <property type="term" value="C:nuclear pore"/>
    <property type="evidence" value="ECO:0007669"/>
    <property type="project" value="InterPro"/>
</dbReference>